<protein>
    <recommendedName>
        <fullName evidence="6">Protein-glutamate methylesterase/protein-glutamine glutaminase</fullName>
        <ecNumber evidence="6">3.1.1.61</ecNumber>
        <ecNumber evidence="6">3.5.1.44</ecNumber>
    </recommendedName>
</protein>
<dbReference type="PROSITE" id="PS50122">
    <property type="entry name" value="CHEB"/>
    <property type="match status" value="1"/>
</dbReference>
<dbReference type="PROSITE" id="PS50110">
    <property type="entry name" value="RESPONSE_REGULATORY"/>
    <property type="match status" value="1"/>
</dbReference>
<comment type="catalytic activity">
    <reaction evidence="5 6">
        <text>[protein]-L-glutamate 5-O-methyl ester + H2O = L-glutamyl-[protein] + methanol + H(+)</text>
        <dbReference type="Rhea" id="RHEA:23236"/>
        <dbReference type="Rhea" id="RHEA-COMP:10208"/>
        <dbReference type="Rhea" id="RHEA-COMP:10311"/>
        <dbReference type="ChEBI" id="CHEBI:15377"/>
        <dbReference type="ChEBI" id="CHEBI:15378"/>
        <dbReference type="ChEBI" id="CHEBI:17790"/>
        <dbReference type="ChEBI" id="CHEBI:29973"/>
        <dbReference type="ChEBI" id="CHEBI:82795"/>
        <dbReference type="EC" id="3.1.1.61"/>
    </reaction>
</comment>
<dbReference type="SMART" id="SM00448">
    <property type="entry name" value="REC"/>
    <property type="match status" value="1"/>
</dbReference>
<feature type="domain" description="Response regulatory" evidence="9">
    <location>
        <begin position="4"/>
        <end position="122"/>
    </location>
</feature>
<dbReference type="InterPro" id="IPR035909">
    <property type="entry name" value="CheB_C"/>
</dbReference>
<comment type="catalytic activity">
    <reaction evidence="6">
        <text>L-glutaminyl-[protein] + H2O = L-glutamyl-[protein] + NH4(+)</text>
        <dbReference type="Rhea" id="RHEA:16441"/>
        <dbReference type="Rhea" id="RHEA-COMP:10207"/>
        <dbReference type="Rhea" id="RHEA-COMP:10208"/>
        <dbReference type="ChEBI" id="CHEBI:15377"/>
        <dbReference type="ChEBI" id="CHEBI:28938"/>
        <dbReference type="ChEBI" id="CHEBI:29973"/>
        <dbReference type="ChEBI" id="CHEBI:30011"/>
        <dbReference type="EC" id="3.5.1.44"/>
    </reaction>
</comment>
<dbReference type="InterPro" id="IPR001789">
    <property type="entry name" value="Sig_transdc_resp-reg_receiver"/>
</dbReference>
<comment type="function">
    <text evidence="6">Involved in chemotaxis. Part of a chemotaxis signal transduction system that modulates chemotaxis in response to various stimuli. Catalyzes the demethylation of specific methylglutamate residues introduced into the chemoreceptors (methyl-accepting chemotaxis proteins or MCP) by CheR. Also mediates the irreversible deamidation of specific glutamine residues to glutamic acid.</text>
</comment>
<comment type="caution">
    <text evidence="11">The sequence shown here is derived from an EMBL/GenBank/DDBJ whole genome shotgun (WGS) entry which is preliminary data.</text>
</comment>
<accession>A0A9D1R6T3</accession>
<dbReference type="AlphaFoldDB" id="A0A9D1R6T3"/>
<dbReference type="InterPro" id="IPR008248">
    <property type="entry name" value="CheB-like"/>
</dbReference>
<evidence type="ECO:0000256" key="7">
    <source>
        <dbReference type="PROSITE-ProRule" id="PRU00050"/>
    </source>
</evidence>
<feature type="active site" evidence="6 7">
    <location>
        <position position="300"/>
    </location>
</feature>
<dbReference type="EMBL" id="DXGH01000073">
    <property type="protein sequence ID" value="HIW82578.1"/>
    <property type="molecule type" value="Genomic_DNA"/>
</dbReference>
<dbReference type="GO" id="GO:0050568">
    <property type="term" value="F:protein-glutamine glutaminase activity"/>
    <property type="evidence" value="ECO:0007669"/>
    <property type="project" value="UniProtKB-UniRule"/>
</dbReference>
<reference evidence="11" key="1">
    <citation type="journal article" date="2021" name="PeerJ">
        <title>Extensive microbial diversity within the chicken gut microbiome revealed by metagenomics and culture.</title>
        <authorList>
            <person name="Gilroy R."/>
            <person name="Ravi A."/>
            <person name="Getino M."/>
            <person name="Pursley I."/>
            <person name="Horton D.L."/>
            <person name="Alikhan N.F."/>
            <person name="Baker D."/>
            <person name="Gharbi K."/>
            <person name="Hall N."/>
            <person name="Watson M."/>
            <person name="Adriaenssens E.M."/>
            <person name="Foster-Nyarko E."/>
            <person name="Jarju S."/>
            <person name="Secka A."/>
            <person name="Antonio M."/>
            <person name="Oren A."/>
            <person name="Chaudhuri R.R."/>
            <person name="La Ragione R."/>
            <person name="Hildebrand F."/>
            <person name="Pallen M.J."/>
        </authorList>
    </citation>
    <scope>NUCLEOTIDE SEQUENCE</scope>
    <source>
        <strain evidence="11">CHK195-6426</strain>
    </source>
</reference>
<comment type="subcellular location">
    <subcellularLocation>
        <location evidence="6">Cytoplasm</location>
    </subcellularLocation>
</comment>
<feature type="domain" description="CheB-type methylesterase" evidence="10">
    <location>
        <begin position="164"/>
        <end position="359"/>
    </location>
</feature>
<keyword evidence="3 6" id="KW-0378">Hydrolase</keyword>
<evidence type="ECO:0000256" key="3">
    <source>
        <dbReference type="ARBA" id="ARBA00022801"/>
    </source>
</evidence>
<dbReference type="Pfam" id="PF00072">
    <property type="entry name" value="Response_reg"/>
    <property type="match status" value="1"/>
</dbReference>
<dbReference type="NCBIfam" id="NF001965">
    <property type="entry name" value="PRK00742.1"/>
    <property type="match status" value="1"/>
</dbReference>
<dbReference type="EC" id="3.1.1.61" evidence="6"/>
<evidence type="ECO:0000313" key="11">
    <source>
        <dbReference type="EMBL" id="HIW82578.1"/>
    </source>
</evidence>
<dbReference type="PANTHER" id="PTHR42872">
    <property type="entry name" value="PROTEIN-GLUTAMATE METHYLESTERASE/PROTEIN-GLUTAMINE GLUTAMINASE"/>
    <property type="match status" value="1"/>
</dbReference>
<dbReference type="GO" id="GO:0005737">
    <property type="term" value="C:cytoplasm"/>
    <property type="evidence" value="ECO:0007669"/>
    <property type="project" value="UniProtKB-SubCell"/>
</dbReference>
<evidence type="ECO:0000256" key="5">
    <source>
        <dbReference type="ARBA" id="ARBA00048267"/>
    </source>
</evidence>
<keyword evidence="2 6" id="KW-0145">Chemotaxis</keyword>
<name>A0A9D1R6T3_9FIRM</name>
<dbReference type="PIRSF" id="PIRSF000876">
    <property type="entry name" value="RR_chemtxs_CheB"/>
    <property type="match status" value="1"/>
</dbReference>
<keyword evidence="6 8" id="KW-0597">Phosphoprotein</keyword>
<proteinExistence type="inferred from homology"/>
<evidence type="ECO:0000256" key="1">
    <source>
        <dbReference type="ARBA" id="ARBA00022490"/>
    </source>
</evidence>
<evidence type="ECO:0000259" key="9">
    <source>
        <dbReference type="PROSITE" id="PS50110"/>
    </source>
</evidence>
<dbReference type="CDD" id="cd17541">
    <property type="entry name" value="REC_CheB-like"/>
    <property type="match status" value="1"/>
</dbReference>
<dbReference type="InterPro" id="IPR011006">
    <property type="entry name" value="CheY-like_superfamily"/>
</dbReference>
<dbReference type="InterPro" id="IPR000673">
    <property type="entry name" value="Sig_transdc_resp-reg_Me-estase"/>
</dbReference>
<gene>
    <name evidence="6" type="primary">cheB</name>
    <name evidence="11" type="ORF">H9742_13835</name>
</gene>
<dbReference type="SUPFAM" id="SSF52738">
    <property type="entry name" value="Methylesterase CheB, C-terminal domain"/>
    <property type="match status" value="1"/>
</dbReference>
<evidence type="ECO:0000256" key="4">
    <source>
        <dbReference type="ARBA" id="ARBA00024867"/>
    </source>
</evidence>
<comment type="domain">
    <text evidence="6">Contains a C-terminal catalytic domain, and an N-terminal region which modulates catalytic activity.</text>
</comment>
<comment type="function">
    <text evidence="4">May play the central regulatory role in sporulation. It may be an element of the effector pathway responsible for the activation of sporulation genes in response to nutritional stress. Spo0A may act in concert with spo0H (a sigma factor) to control the expression of some genes that are critical to the sporulation process.</text>
</comment>
<evidence type="ECO:0000256" key="8">
    <source>
        <dbReference type="PROSITE-ProRule" id="PRU00169"/>
    </source>
</evidence>
<sequence length="363" mass="39757">MPKKILVVDDSALMRRVLCDIINSDKRFQVVARATNGLEAFDLLSRNQYDAVVLDVNMPKMNGLELLKELRKFKISAKVMMASTDTREGAKTTLDALELGALDFIHKPDSAIDCRVDAFKTELLRILDVVANSKPPVFESEEKIRENRQTTSKMVDIVRRHTVRVPGRKVVAIASSTGGPKALQSVIPKLPKELDTPVLVVQHMPKGFTASLAERLNDLSSVAVREAKEGDELEAGVVYIAMGGMHMNVKVSPAGRHTIHYSDEPAREGVKPCANYMYESLADSRFDNVVCVVMTGMGADGTEGIKNLKAQKQVHVIAQDQNSSTVFGMPKSVINAGLSDQVVPLEQIAQEIILHVGVKTSNV</sequence>
<evidence type="ECO:0000256" key="6">
    <source>
        <dbReference type="HAMAP-Rule" id="MF_00099"/>
    </source>
</evidence>
<evidence type="ECO:0000256" key="2">
    <source>
        <dbReference type="ARBA" id="ARBA00022500"/>
    </source>
</evidence>
<dbReference type="Gene3D" id="3.40.50.180">
    <property type="entry name" value="Methylesterase CheB, C-terminal domain"/>
    <property type="match status" value="1"/>
</dbReference>
<dbReference type="SUPFAM" id="SSF52172">
    <property type="entry name" value="CheY-like"/>
    <property type="match status" value="1"/>
</dbReference>
<dbReference type="GO" id="GO:0008984">
    <property type="term" value="F:protein-glutamate methylesterase activity"/>
    <property type="evidence" value="ECO:0007669"/>
    <property type="project" value="UniProtKB-UniRule"/>
</dbReference>
<feature type="active site" evidence="6 7">
    <location>
        <position position="176"/>
    </location>
</feature>
<organism evidence="11 12">
    <name type="scientific">Candidatus Acetatifactor stercoripullorum</name>
    <dbReference type="NCBI Taxonomy" id="2838414"/>
    <lineage>
        <taxon>Bacteria</taxon>
        <taxon>Bacillati</taxon>
        <taxon>Bacillota</taxon>
        <taxon>Clostridia</taxon>
        <taxon>Lachnospirales</taxon>
        <taxon>Lachnospiraceae</taxon>
        <taxon>Acetatifactor</taxon>
    </lineage>
</organism>
<dbReference type="EC" id="3.5.1.44" evidence="6"/>
<dbReference type="HAMAP" id="MF_00099">
    <property type="entry name" value="CheB_chemtxs"/>
    <property type="match status" value="1"/>
</dbReference>
<dbReference type="Pfam" id="PF01339">
    <property type="entry name" value="CheB_methylest"/>
    <property type="match status" value="1"/>
</dbReference>
<keyword evidence="1 6" id="KW-0963">Cytoplasm</keyword>
<dbReference type="PANTHER" id="PTHR42872:SF6">
    <property type="entry name" value="PROTEIN-GLUTAMATE METHYLESTERASE_PROTEIN-GLUTAMINE GLUTAMINASE"/>
    <property type="match status" value="1"/>
</dbReference>
<dbReference type="Proteomes" id="UP000824265">
    <property type="component" value="Unassembled WGS sequence"/>
</dbReference>
<feature type="modified residue" description="4-aspartylphosphate" evidence="6 8">
    <location>
        <position position="55"/>
    </location>
</feature>
<dbReference type="GO" id="GO:0000156">
    <property type="term" value="F:phosphorelay response regulator activity"/>
    <property type="evidence" value="ECO:0007669"/>
    <property type="project" value="InterPro"/>
</dbReference>
<evidence type="ECO:0000313" key="12">
    <source>
        <dbReference type="Proteomes" id="UP000824265"/>
    </source>
</evidence>
<dbReference type="CDD" id="cd16432">
    <property type="entry name" value="CheB_Rec"/>
    <property type="match status" value="1"/>
</dbReference>
<feature type="active site" evidence="6 7">
    <location>
        <position position="203"/>
    </location>
</feature>
<comment type="similarity">
    <text evidence="6">Belongs to the CheB family.</text>
</comment>
<dbReference type="GO" id="GO:0006935">
    <property type="term" value="P:chemotaxis"/>
    <property type="evidence" value="ECO:0007669"/>
    <property type="project" value="UniProtKB-UniRule"/>
</dbReference>
<reference evidence="11" key="2">
    <citation type="submission" date="2021-04" db="EMBL/GenBank/DDBJ databases">
        <authorList>
            <person name="Gilroy R."/>
        </authorList>
    </citation>
    <scope>NUCLEOTIDE SEQUENCE</scope>
    <source>
        <strain evidence="11">CHK195-6426</strain>
    </source>
</reference>
<evidence type="ECO:0000259" key="10">
    <source>
        <dbReference type="PROSITE" id="PS50122"/>
    </source>
</evidence>
<dbReference type="Gene3D" id="3.40.50.2300">
    <property type="match status" value="1"/>
</dbReference>
<comment type="PTM">
    <text evidence="6">Phosphorylated by CheA. Phosphorylation of the N-terminal regulatory domain activates the methylesterase activity.</text>
</comment>